<proteinExistence type="predicted"/>
<gene>
    <name evidence="1" type="ORF">SVUK_LOCUS19186</name>
</gene>
<protein>
    <submittedName>
        <fullName evidence="1">Uncharacterized protein</fullName>
    </submittedName>
</protein>
<accession>A0A3P7LYJ1</accession>
<evidence type="ECO:0000313" key="2">
    <source>
        <dbReference type="Proteomes" id="UP000270094"/>
    </source>
</evidence>
<organism evidence="1 2">
    <name type="scientific">Strongylus vulgaris</name>
    <name type="common">Blood worm</name>
    <dbReference type="NCBI Taxonomy" id="40348"/>
    <lineage>
        <taxon>Eukaryota</taxon>
        <taxon>Metazoa</taxon>
        <taxon>Ecdysozoa</taxon>
        <taxon>Nematoda</taxon>
        <taxon>Chromadorea</taxon>
        <taxon>Rhabditida</taxon>
        <taxon>Rhabditina</taxon>
        <taxon>Rhabditomorpha</taxon>
        <taxon>Strongyloidea</taxon>
        <taxon>Strongylidae</taxon>
        <taxon>Strongylus</taxon>
    </lineage>
</organism>
<keyword evidence="2" id="KW-1185">Reference proteome</keyword>
<reference evidence="1 2" key="1">
    <citation type="submission" date="2018-11" db="EMBL/GenBank/DDBJ databases">
        <authorList>
            <consortium name="Pathogen Informatics"/>
        </authorList>
    </citation>
    <scope>NUCLEOTIDE SEQUENCE [LARGE SCALE GENOMIC DNA]</scope>
</reference>
<dbReference type="Proteomes" id="UP000270094">
    <property type="component" value="Unassembled WGS sequence"/>
</dbReference>
<sequence length="65" mass="7260">MQEAMFIHRSVSTIEKRSSAASDDGMVNDEVSRSLRRLSSLPADFCCSICMNIFTKVMLTNVLIC</sequence>
<evidence type="ECO:0000313" key="1">
    <source>
        <dbReference type="EMBL" id="VDM84188.1"/>
    </source>
</evidence>
<dbReference type="EMBL" id="UYYB01128210">
    <property type="protein sequence ID" value="VDM84188.1"/>
    <property type="molecule type" value="Genomic_DNA"/>
</dbReference>
<dbReference type="AlphaFoldDB" id="A0A3P7LYJ1"/>
<dbReference type="OrthoDB" id="10580960at2759"/>
<name>A0A3P7LYJ1_STRVU</name>